<dbReference type="OrthoDB" id="4772778at2"/>
<organism evidence="2 3">
    <name type="scientific">Geodermatophilus obscurus</name>
    <dbReference type="NCBI Taxonomy" id="1861"/>
    <lineage>
        <taxon>Bacteria</taxon>
        <taxon>Bacillati</taxon>
        <taxon>Actinomycetota</taxon>
        <taxon>Actinomycetes</taxon>
        <taxon>Geodermatophilales</taxon>
        <taxon>Geodermatophilaceae</taxon>
        <taxon>Geodermatophilus</taxon>
    </lineage>
</organism>
<keyword evidence="3" id="KW-1185">Reference proteome</keyword>
<dbReference type="Gene3D" id="3.10.450.50">
    <property type="match status" value="1"/>
</dbReference>
<feature type="domain" description="SnoaL-like" evidence="1">
    <location>
        <begin position="23"/>
        <end position="121"/>
    </location>
</feature>
<gene>
    <name evidence="2" type="ORF">SAMN05660359_03333</name>
</gene>
<dbReference type="InterPro" id="IPR032710">
    <property type="entry name" value="NTF2-like_dom_sf"/>
</dbReference>
<evidence type="ECO:0000313" key="2">
    <source>
        <dbReference type="EMBL" id="SFO42299.1"/>
    </source>
</evidence>
<dbReference type="Proteomes" id="UP000183642">
    <property type="component" value="Unassembled WGS sequence"/>
</dbReference>
<protein>
    <recommendedName>
        <fullName evidence="1">SnoaL-like domain-containing protein</fullName>
    </recommendedName>
</protein>
<dbReference type="AlphaFoldDB" id="A0A1I5H256"/>
<dbReference type="RefSeq" id="WP_075014647.1">
    <property type="nucleotide sequence ID" value="NZ_FOWE01000008.1"/>
</dbReference>
<dbReference type="EMBL" id="FOWE01000008">
    <property type="protein sequence ID" value="SFO42299.1"/>
    <property type="molecule type" value="Genomic_DNA"/>
</dbReference>
<proteinExistence type="predicted"/>
<dbReference type="InterPro" id="IPR037401">
    <property type="entry name" value="SnoaL-like"/>
</dbReference>
<dbReference type="Pfam" id="PF12680">
    <property type="entry name" value="SnoaL_2"/>
    <property type="match status" value="1"/>
</dbReference>
<evidence type="ECO:0000313" key="3">
    <source>
        <dbReference type="Proteomes" id="UP000183642"/>
    </source>
</evidence>
<reference evidence="3" key="1">
    <citation type="submission" date="2016-10" db="EMBL/GenBank/DDBJ databases">
        <authorList>
            <person name="Varghese N."/>
            <person name="Submissions S."/>
        </authorList>
    </citation>
    <scope>NUCLEOTIDE SEQUENCE [LARGE SCALE GENOMIC DNA]</scope>
    <source>
        <strain evidence="3">DSM 43161</strain>
    </source>
</reference>
<dbReference type="SUPFAM" id="SSF54427">
    <property type="entry name" value="NTF2-like"/>
    <property type="match status" value="1"/>
</dbReference>
<dbReference type="CDD" id="cd00531">
    <property type="entry name" value="NTF2_like"/>
    <property type="match status" value="1"/>
</dbReference>
<sequence length="140" mass="15742">MVTATITRPAGDAPTYGYLVNLVERYFSCVDANDLSGVLDCFTEDAVFTIQSAHSTHSGRDGLRAMYEDLFATYTPRMRHVHFTHVADPENNRIASQFTVELTDTGGTETTLTNCNFFYLDGLRFHRVFVYMSDGVNVLH</sequence>
<name>A0A1I5H256_9ACTN</name>
<evidence type="ECO:0000259" key="1">
    <source>
        <dbReference type="Pfam" id="PF12680"/>
    </source>
</evidence>
<accession>A0A1I5H256</accession>